<keyword evidence="3" id="KW-1185">Reference proteome</keyword>
<protein>
    <submittedName>
        <fullName evidence="2">Uncharacterized protein</fullName>
    </submittedName>
</protein>
<evidence type="ECO:0000256" key="1">
    <source>
        <dbReference type="SAM" id="Phobius"/>
    </source>
</evidence>
<feature type="transmembrane region" description="Helical" evidence="1">
    <location>
        <begin position="6"/>
        <end position="25"/>
    </location>
</feature>
<name>A0ABU2BBR7_9CORY</name>
<keyword evidence="1" id="KW-0472">Membrane</keyword>
<reference evidence="2 3" key="1">
    <citation type="submission" date="2023-07" db="EMBL/GenBank/DDBJ databases">
        <title>Sequencing the genomes of 1000 actinobacteria strains.</title>
        <authorList>
            <person name="Klenk H.-P."/>
        </authorList>
    </citation>
    <scope>NUCLEOTIDE SEQUENCE [LARGE SCALE GENOMIC DNA]</scope>
    <source>
        <strain evidence="2 3">DSM 44508</strain>
    </source>
</reference>
<keyword evidence="1" id="KW-0812">Transmembrane</keyword>
<sequence length="50" mass="5656">MIGPVELFAIGAILFIPVLLIFLAFKAGQILLKLQKDVEHIKQELHKRDS</sequence>
<organism evidence="2 3">
    <name type="scientific">Corynebacterium felinum</name>
    <dbReference type="NCBI Taxonomy" id="131318"/>
    <lineage>
        <taxon>Bacteria</taxon>
        <taxon>Bacillati</taxon>
        <taxon>Actinomycetota</taxon>
        <taxon>Actinomycetes</taxon>
        <taxon>Mycobacteriales</taxon>
        <taxon>Corynebacteriaceae</taxon>
        <taxon>Corynebacterium</taxon>
    </lineage>
</organism>
<proteinExistence type="predicted"/>
<evidence type="ECO:0000313" key="3">
    <source>
        <dbReference type="Proteomes" id="UP001183619"/>
    </source>
</evidence>
<comment type="caution">
    <text evidence="2">The sequence shown here is derived from an EMBL/GenBank/DDBJ whole genome shotgun (WGS) entry which is preliminary data.</text>
</comment>
<dbReference type="RefSeq" id="WP_277103501.1">
    <property type="nucleotide sequence ID" value="NZ_BAAAJS010000069.1"/>
</dbReference>
<dbReference type="EMBL" id="JAVDYF010000001">
    <property type="protein sequence ID" value="MDR7356043.1"/>
    <property type="molecule type" value="Genomic_DNA"/>
</dbReference>
<accession>A0ABU2BBR7</accession>
<keyword evidence="1" id="KW-1133">Transmembrane helix</keyword>
<dbReference type="Proteomes" id="UP001183619">
    <property type="component" value="Unassembled WGS sequence"/>
</dbReference>
<evidence type="ECO:0000313" key="2">
    <source>
        <dbReference type="EMBL" id="MDR7356043.1"/>
    </source>
</evidence>
<gene>
    <name evidence="2" type="ORF">J2S37_002581</name>
</gene>